<reference evidence="2 3" key="1">
    <citation type="submission" date="2019-01" db="EMBL/GenBank/DDBJ databases">
        <title>Sequencing of cultivated peanut Arachis hypogaea provides insights into genome evolution and oil improvement.</title>
        <authorList>
            <person name="Chen X."/>
        </authorList>
    </citation>
    <scope>NUCLEOTIDE SEQUENCE [LARGE SCALE GENOMIC DNA]</scope>
    <source>
        <strain evidence="3">cv. Fuhuasheng</strain>
        <tissue evidence="2">Leaves</tissue>
    </source>
</reference>
<evidence type="ECO:0000256" key="1">
    <source>
        <dbReference type="SAM" id="Phobius"/>
    </source>
</evidence>
<dbReference type="STRING" id="3818.A0A445CBM4"/>
<feature type="transmembrane region" description="Helical" evidence="1">
    <location>
        <begin position="174"/>
        <end position="194"/>
    </location>
</feature>
<dbReference type="EMBL" id="SDMP01000007">
    <property type="protein sequence ID" value="RYR48350.1"/>
    <property type="molecule type" value="Genomic_DNA"/>
</dbReference>
<organism evidence="2 3">
    <name type="scientific">Arachis hypogaea</name>
    <name type="common">Peanut</name>
    <dbReference type="NCBI Taxonomy" id="3818"/>
    <lineage>
        <taxon>Eukaryota</taxon>
        <taxon>Viridiplantae</taxon>
        <taxon>Streptophyta</taxon>
        <taxon>Embryophyta</taxon>
        <taxon>Tracheophyta</taxon>
        <taxon>Spermatophyta</taxon>
        <taxon>Magnoliopsida</taxon>
        <taxon>eudicotyledons</taxon>
        <taxon>Gunneridae</taxon>
        <taxon>Pentapetalae</taxon>
        <taxon>rosids</taxon>
        <taxon>fabids</taxon>
        <taxon>Fabales</taxon>
        <taxon>Fabaceae</taxon>
        <taxon>Papilionoideae</taxon>
        <taxon>50 kb inversion clade</taxon>
        <taxon>dalbergioids sensu lato</taxon>
        <taxon>Dalbergieae</taxon>
        <taxon>Pterocarpus clade</taxon>
        <taxon>Arachis</taxon>
    </lineage>
</organism>
<feature type="transmembrane region" description="Helical" evidence="1">
    <location>
        <begin position="316"/>
        <end position="342"/>
    </location>
</feature>
<dbReference type="PANTHER" id="PTHR33918:SF4">
    <property type="entry name" value="ABC-2 TYPE TRANSPORTER DOMAIN-CONTAINING PROTEIN"/>
    <property type="match status" value="1"/>
</dbReference>
<accession>A0A445CBM4</accession>
<evidence type="ECO:0008006" key="4">
    <source>
        <dbReference type="Google" id="ProtNLM"/>
    </source>
</evidence>
<proteinExistence type="predicted"/>
<name>A0A445CBM4_ARAHY</name>
<keyword evidence="3" id="KW-1185">Reference proteome</keyword>
<keyword evidence="1" id="KW-0812">Transmembrane</keyword>
<keyword evidence="1" id="KW-0472">Membrane</keyword>
<keyword evidence="1" id="KW-1133">Transmembrane helix</keyword>
<comment type="caution">
    <text evidence="2">The sequence shown here is derived from an EMBL/GenBank/DDBJ whole genome shotgun (WGS) entry which is preliminary data.</text>
</comment>
<dbReference type="GO" id="GO:0009507">
    <property type="term" value="C:chloroplast"/>
    <property type="evidence" value="ECO:0007669"/>
    <property type="project" value="TreeGrafter"/>
</dbReference>
<feature type="transmembrane region" description="Helical" evidence="1">
    <location>
        <begin position="241"/>
        <end position="262"/>
    </location>
</feature>
<dbReference type="Proteomes" id="UP000289738">
    <property type="component" value="Chromosome A07"/>
</dbReference>
<feature type="transmembrane region" description="Helical" evidence="1">
    <location>
        <begin position="215"/>
        <end position="235"/>
    </location>
</feature>
<dbReference type="PANTHER" id="PTHR33918">
    <property type="entry name" value="OS01G0704200 PROTEIN"/>
    <property type="match status" value="1"/>
</dbReference>
<gene>
    <name evidence="2" type="ORF">Ahy_A07g034378</name>
</gene>
<sequence length="480" mass="54080">MELRTLCCGLTSQPLQFSNHHRRLTSSQALRTRAPFGFRFADTSKCLKWVSKGPPYLELDRFQRPLLMHASDSNVNGGLEVRPNRNSSVAVTSYNGIEPFRGKPGSVSFYGITFQSVEEGKLESAPFEKEESSYFWLLAPVVLISSLILPQFFIGNVVETFFNDVILVDVMSSFFVEATFYIGLAIFLLVTDRVQRPYLEYSSKRWDLITGLRGYRHSAAFTMGLKIVVPLALLWMTSPVIPMATVVAITPFLVGCVAQIAFERFLDKRRTSCWPLVPIIFELFRLYQLTRAANFAERLMFSLKGLALTPEVLERTGALFAMMVTFQALAILCIWSLMTFLLRLFPSSSRHSNLYASLFHKKGGVSHGYGVYGASRRCDGGVKQIGRSDERGSNRMVRLLKSAGAQIGPICVPKTWRACSSPQCITLLKLRYTLFHHHFHSHPSHYPKPTPTPLLPSFLPLFGPPKTPSTIQKQCLEDQK</sequence>
<evidence type="ECO:0000313" key="3">
    <source>
        <dbReference type="Proteomes" id="UP000289738"/>
    </source>
</evidence>
<evidence type="ECO:0000313" key="2">
    <source>
        <dbReference type="EMBL" id="RYR48350.1"/>
    </source>
</evidence>
<feature type="transmembrane region" description="Helical" evidence="1">
    <location>
        <begin position="134"/>
        <end position="154"/>
    </location>
</feature>
<protein>
    <recommendedName>
        <fullName evidence="4">Transmembrane protein</fullName>
    </recommendedName>
</protein>
<dbReference type="AlphaFoldDB" id="A0A445CBM4"/>